<protein>
    <submittedName>
        <fullName evidence="1">Uncharacterized protein</fullName>
    </submittedName>
</protein>
<dbReference type="EMBL" id="JAVDTI010000002">
    <property type="protein sequence ID" value="MDR6804596.1"/>
    <property type="molecule type" value="Genomic_DNA"/>
</dbReference>
<sequence length="83" mass="8992">MIITDVEHGGLVSLPPQGGRAYTLARSKDILWADGVATGPDSAFYFTDSHIPAYLGQIAAAPEMSVLAAHRPYFAYRLKQSKL</sequence>
<dbReference type="Proteomes" id="UP001264980">
    <property type="component" value="Unassembled WGS sequence"/>
</dbReference>
<keyword evidence="2" id="KW-1185">Reference proteome</keyword>
<dbReference type="Gene3D" id="2.120.10.30">
    <property type="entry name" value="TolB, C-terminal domain"/>
    <property type="match status" value="1"/>
</dbReference>
<reference evidence="1 2" key="1">
    <citation type="submission" date="2023-07" db="EMBL/GenBank/DDBJ databases">
        <title>Sorghum-associated microbial communities from plants grown in Nebraska, USA.</title>
        <authorList>
            <person name="Schachtman D."/>
        </authorList>
    </citation>
    <scope>NUCLEOTIDE SEQUENCE [LARGE SCALE GENOMIC DNA]</scope>
    <source>
        <strain evidence="1 2">BE57</strain>
    </source>
</reference>
<proteinExistence type="predicted"/>
<dbReference type="InterPro" id="IPR011042">
    <property type="entry name" value="6-blade_b-propeller_TolB-like"/>
</dbReference>
<accession>A0ABU1QTV6</accession>
<comment type="caution">
    <text evidence="1">The sequence shown here is derived from an EMBL/GenBank/DDBJ whole genome shotgun (WGS) entry which is preliminary data.</text>
</comment>
<name>A0ABU1QTV6_9BACT</name>
<organism evidence="1 2">
    <name type="scientific">Dyadobacter fermentans</name>
    <dbReference type="NCBI Taxonomy" id="94254"/>
    <lineage>
        <taxon>Bacteria</taxon>
        <taxon>Pseudomonadati</taxon>
        <taxon>Bacteroidota</taxon>
        <taxon>Cytophagia</taxon>
        <taxon>Cytophagales</taxon>
        <taxon>Spirosomataceae</taxon>
        <taxon>Dyadobacter</taxon>
    </lineage>
</organism>
<dbReference type="RefSeq" id="WP_309981880.1">
    <property type="nucleotide sequence ID" value="NZ_JAVDTI010000002.1"/>
</dbReference>
<evidence type="ECO:0000313" key="1">
    <source>
        <dbReference type="EMBL" id="MDR6804596.1"/>
    </source>
</evidence>
<evidence type="ECO:0000313" key="2">
    <source>
        <dbReference type="Proteomes" id="UP001264980"/>
    </source>
</evidence>
<gene>
    <name evidence="1" type="ORF">J2W84_001642</name>
</gene>